<gene>
    <name evidence="2" type="ORF">GQA70_17105</name>
</gene>
<evidence type="ECO:0000313" key="3">
    <source>
        <dbReference type="Proteomes" id="UP000596387"/>
    </source>
</evidence>
<name>A0ABX7FET7_9RHOB</name>
<dbReference type="Gene3D" id="3.40.50.1820">
    <property type="entry name" value="alpha/beta hydrolase"/>
    <property type="match status" value="1"/>
</dbReference>
<dbReference type="RefSeq" id="WP_023849082.1">
    <property type="nucleotide sequence ID" value="NZ_CP047166.1"/>
</dbReference>
<evidence type="ECO:0000259" key="1">
    <source>
        <dbReference type="Pfam" id="PF00561"/>
    </source>
</evidence>
<feature type="domain" description="AB hydrolase-1" evidence="1">
    <location>
        <begin position="22"/>
        <end position="126"/>
    </location>
</feature>
<dbReference type="InterPro" id="IPR050471">
    <property type="entry name" value="AB_hydrolase"/>
</dbReference>
<protein>
    <submittedName>
        <fullName evidence="2">Alpha/beta fold hydrolase</fullName>
    </submittedName>
</protein>
<dbReference type="PANTHER" id="PTHR43433">
    <property type="entry name" value="HYDROLASE, ALPHA/BETA FOLD FAMILY PROTEIN"/>
    <property type="match status" value="1"/>
</dbReference>
<sequence>MPHFTTSDGVSLHYLDEGQGLPLLCLAGLTRDTHDFDYVVPHLEAVRLIRMDYRGRGKSGWAPHETYQIPVEGRDALELLDHLGLAQAAVLGTSRGGLIAMVLAATAKDRLLGVALNDIGPEIAEAGLKVIEGYLGRNPPFRSFEEAAEKRAAAMTAFANVPPERWLTEAKVLYREGPEGLVIPYDPALREAVLGGGAQPAPDLWPLFDALKGLPLAAIRGANSDLLSVATFAEMKARRPDMIAVEVPDRGHIPFLDEAESLDALRRWLRMLSA</sequence>
<accession>A0ABX7FET7</accession>
<dbReference type="SUPFAM" id="SSF53474">
    <property type="entry name" value="alpha/beta-Hydrolases"/>
    <property type="match status" value="1"/>
</dbReference>
<dbReference type="Proteomes" id="UP000596387">
    <property type="component" value="Chromosome"/>
</dbReference>
<keyword evidence="3" id="KW-1185">Reference proteome</keyword>
<dbReference type="PANTHER" id="PTHR43433:SF5">
    <property type="entry name" value="AB HYDROLASE-1 DOMAIN-CONTAINING PROTEIN"/>
    <property type="match status" value="1"/>
</dbReference>
<reference evidence="2 3" key="1">
    <citation type="submission" date="2019-12" db="EMBL/GenBank/DDBJ databases">
        <title>Complete Genome Sequence of a Quorum-Sensing Bacterium,Rhodobacteraceae bacterium C31, Isolated from a marine microalgae symbiotic bacteria.</title>
        <authorList>
            <person name="Zhang Y."/>
        </authorList>
    </citation>
    <scope>NUCLEOTIDE SEQUENCE [LARGE SCALE GENOMIC DNA]</scope>
    <source>
        <strain evidence="2 3">C31</strain>
    </source>
</reference>
<keyword evidence="2" id="KW-0378">Hydrolase</keyword>
<proteinExistence type="predicted"/>
<dbReference type="GO" id="GO:0016787">
    <property type="term" value="F:hydrolase activity"/>
    <property type="evidence" value="ECO:0007669"/>
    <property type="project" value="UniProtKB-KW"/>
</dbReference>
<evidence type="ECO:0000313" key="2">
    <source>
        <dbReference type="EMBL" id="QRF67872.1"/>
    </source>
</evidence>
<dbReference type="InterPro" id="IPR000073">
    <property type="entry name" value="AB_hydrolase_1"/>
</dbReference>
<dbReference type="EMBL" id="CP047166">
    <property type="protein sequence ID" value="QRF67872.1"/>
    <property type="molecule type" value="Genomic_DNA"/>
</dbReference>
<dbReference type="Pfam" id="PF00561">
    <property type="entry name" value="Abhydrolase_1"/>
    <property type="match status" value="1"/>
</dbReference>
<dbReference type="InterPro" id="IPR029058">
    <property type="entry name" value="AB_hydrolase_fold"/>
</dbReference>
<organism evidence="2 3">
    <name type="scientific">Ponticoccus alexandrii</name>
    <dbReference type="NCBI Taxonomy" id="1943633"/>
    <lineage>
        <taxon>Bacteria</taxon>
        <taxon>Pseudomonadati</taxon>
        <taxon>Pseudomonadota</taxon>
        <taxon>Alphaproteobacteria</taxon>
        <taxon>Rhodobacterales</taxon>
        <taxon>Roseobacteraceae</taxon>
        <taxon>Ponticoccus</taxon>
    </lineage>
</organism>